<keyword evidence="5" id="KW-0808">Transferase</keyword>
<evidence type="ECO:0000256" key="1">
    <source>
        <dbReference type="ARBA" id="ARBA00000085"/>
    </source>
</evidence>
<dbReference type="EC" id="2.7.13.3" evidence="3"/>
<dbReference type="GO" id="GO:0005886">
    <property type="term" value="C:plasma membrane"/>
    <property type="evidence" value="ECO:0007669"/>
    <property type="project" value="TreeGrafter"/>
</dbReference>
<name>A0A917CX16_9BACL</name>
<evidence type="ECO:0000256" key="2">
    <source>
        <dbReference type="ARBA" id="ARBA00004370"/>
    </source>
</evidence>
<evidence type="ECO:0000256" key="5">
    <source>
        <dbReference type="ARBA" id="ARBA00022679"/>
    </source>
</evidence>
<dbReference type="Pfam" id="PF00512">
    <property type="entry name" value="HisKA"/>
    <property type="match status" value="1"/>
</dbReference>
<dbReference type="Proteomes" id="UP000637643">
    <property type="component" value="Unassembled WGS sequence"/>
</dbReference>
<dbReference type="SUPFAM" id="SSF47384">
    <property type="entry name" value="Homodimeric domain of signal transducing histidine kinase"/>
    <property type="match status" value="1"/>
</dbReference>
<dbReference type="Gene3D" id="1.10.287.130">
    <property type="match status" value="1"/>
</dbReference>
<keyword evidence="10" id="KW-1133">Transmembrane helix</keyword>
<reference evidence="12" key="2">
    <citation type="submission" date="2020-09" db="EMBL/GenBank/DDBJ databases">
        <authorList>
            <person name="Sun Q."/>
            <person name="Zhou Y."/>
        </authorList>
    </citation>
    <scope>NUCLEOTIDE SEQUENCE</scope>
    <source>
        <strain evidence="12">CGMCC 1.16134</strain>
    </source>
</reference>
<keyword evidence="8" id="KW-0067">ATP-binding</keyword>
<dbReference type="PANTHER" id="PTHR45453">
    <property type="entry name" value="PHOSPHATE REGULON SENSOR PROTEIN PHOR"/>
    <property type="match status" value="1"/>
</dbReference>
<dbReference type="InterPro" id="IPR003594">
    <property type="entry name" value="HATPase_dom"/>
</dbReference>
<feature type="transmembrane region" description="Helical" evidence="10">
    <location>
        <begin position="6"/>
        <end position="26"/>
    </location>
</feature>
<evidence type="ECO:0000313" key="12">
    <source>
        <dbReference type="EMBL" id="GGG01373.1"/>
    </source>
</evidence>
<dbReference type="SMART" id="SM00387">
    <property type="entry name" value="HATPase_c"/>
    <property type="match status" value="1"/>
</dbReference>
<keyword evidence="4" id="KW-0597">Phosphoprotein</keyword>
<dbReference type="AlphaFoldDB" id="A0A917CX16"/>
<comment type="catalytic activity">
    <reaction evidence="1">
        <text>ATP + protein L-histidine = ADP + protein N-phospho-L-histidine.</text>
        <dbReference type="EC" id="2.7.13.3"/>
    </reaction>
</comment>
<evidence type="ECO:0000256" key="6">
    <source>
        <dbReference type="ARBA" id="ARBA00022741"/>
    </source>
</evidence>
<dbReference type="CDD" id="cd00082">
    <property type="entry name" value="HisKA"/>
    <property type="match status" value="1"/>
</dbReference>
<gene>
    <name evidence="12" type="ORF">GCM10010912_52800</name>
</gene>
<evidence type="ECO:0000256" key="7">
    <source>
        <dbReference type="ARBA" id="ARBA00022777"/>
    </source>
</evidence>
<dbReference type="SUPFAM" id="SSF55874">
    <property type="entry name" value="ATPase domain of HSP90 chaperone/DNA topoisomerase II/histidine kinase"/>
    <property type="match status" value="1"/>
</dbReference>
<dbReference type="InterPro" id="IPR005467">
    <property type="entry name" value="His_kinase_dom"/>
</dbReference>
<sequence length="311" mass="35451">MLITVSILTVIVLVLAGYIIFLQVQFRSINRQIEKRLKNKTRQPLTLELINRDLNRLTANINRCLKAEENLRLDGIREEQRFKELIANLSHDLRTPLTAIKGYQQLIAGKELSDDQRHKLGIAQKHANELGALIEHFFEYSYYINLEPQPRLERINLTNLVTECLAASIEVFEAKELMVHMVEHAPVFAWADKEMATRMIQNLVRNCAMHSAGDVEVRLGSAQHAFILFRNRVKNAAELEPERLFERFYTADRAKGRSTGLGLAIVKLLADQLGGGASASLQDGFLEISVQLQREPEREQSLKKIESVDPE</sequence>
<dbReference type="InterPro" id="IPR050351">
    <property type="entry name" value="BphY/WalK/GraS-like"/>
</dbReference>
<keyword evidence="9" id="KW-0902">Two-component regulatory system</keyword>
<keyword evidence="13" id="KW-1185">Reference proteome</keyword>
<dbReference type="PROSITE" id="PS50109">
    <property type="entry name" value="HIS_KIN"/>
    <property type="match status" value="1"/>
</dbReference>
<dbReference type="InterPro" id="IPR036890">
    <property type="entry name" value="HATPase_C_sf"/>
</dbReference>
<evidence type="ECO:0000256" key="8">
    <source>
        <dbReference type="ARBA" id="ARBA00022840"/>
    </source>
</evidence>
<dbReference type="InterPro" id="IPR003661">
    <property type="entry name" value="HisK_dim/P_dom"/>
</dbReference>
<dbReference type="EMBL" id="BMKR01000032">
    <property type="protein sequence ID" value="GGG01373.1"/>
    <property type="molecule type" value="Genomic_DNA"/>
</dbReference>
<reference evidence="12" key="1">
    <citation type="journal article" date="2014" name="Int. J. Syst. Evol. Microbiol.">
        <title>Complete genome sequence of Corynebacterium casei LMG S-19264T (=DSM 44701T), isolated from a smear-ripened cheese.</title>
        <authorList>
            <consortium name="US DOE Joint Genome Institute (JGI-PGF)"/>
            <person name="Walter F."/>
            <person name="Albersmeier A."/>
            <person name="Kalinowski J."/>
            <person name="Ruckert C."/>
        </authorList>
    </citation>
    <scope>NUCLEOTIDE SEQUENCE</scope>
    <source>
        <strain evidence="12">CGMCC 1.16134</strain>
    </source>
</reference>
<dbReference type="PANTHER" id="PTHR45453:SF1">
    <property type="entry name" value="PHOSPHATE REGULON SENSOR PROTEIN PHOR"/>
    <property type="match status" value="1"/>
</dbReference>
<dbReference type="InterPro" id="IPR004358">
    <property type="entry name" value="Sig_transdc_His_kin-like_C"/>
</dbReference>
<dbReference type="SMART" id="SM00388">
    <property type="entry name" value="HisKA"/>
    <property type="match status" value="1"/>
</dbReference>
<dbReference type="InterPro" id="IPR036097">
    <property type="entry name" value="HisK_dim/P_sf"/>
</dbReference>
<keyword evidence="10" id="KW-0472">Membrane</keyword>
<evidence type="ECO:0000313" key="13">
    <source>
        <dbReference type="Proteomes" id="UP000637643"/>
    </source>
</evidence>
<proteinExistence type="predicted"/>
<keyword evidence="6" id="KW-0547">Nucleotide-binding</keyword>
<dbReference type="Pfam" id="PF02518">
    <property type="entry name" value="HATPase_c"/>
    <property type="match status" value="1"/>
</dbReference>
<dbReference type="GO" id="GO:0004721">
    <property type="term" value="F:phosphoprotein phosphatase activity"/>
    <property type="evidence" value="ECO:0007669"/>
    <property type="project" value="TreeGrafter"/>
</dbReference>
<evidence type="ECO:0000256" key="4">
    <source>
        <dbReference type="ARBA" id="ARBA00022553"/>
    </source>
</evidence>
<comment type="subcellular location">
    <subcellularLocation>
        <location evidence="2">Membrane</location>
    </subcellularLocation>
</comment>
<keyword evidence="10" id="KW-0812">Transmembrane</keyword>
<dbReference type="PRINTS" id="PR00344">
    <property type="entry name" value="BCTRLSENSOR"/>
</dbReference>
<evidence type="ECO:0000259" key="11">
    <source>
        <dbReference type="PROSITE" id="PS50109"/>
    </source>
</evidence>
<dbReference type="GO" id="GO:0016036">
    <property type="term" value="P:cellular response to phosphate starvation"/>
    <property type="evidence" value="ECO:0007669"/>
    <property type="project" value="TreeGrafter"/>
</dbReference>
<dbReference type="GO" id="GO:0000155">
    <property type="term" value="F:phosphorelay sensor kinase activity"/>
    <property type="evidence" value="ECO:0007669"/>
    <property type="project" value="InterPro"/>
</dbReference>
<evidence type="ECO:0000256" key="3">
    <source>
        <dbReference type="ARBA" id="ARBA00012438"/>
    </source>
</evidence>
<evidence type="ECO:0000256" key="10">
    <source>
        <dbReference type="SAM" id="Phobius"/>
    </source>
</evidence>
<keyword evidence="7 12" id="KW-0418">Kinase</keyword>
<evidence type="ECO:0000256" key="9">
    <source>
        <dbReference type="ARBA" id="ARBA00023012"/>
    </source>
</evidence>
<dbReference type="Gene3D" id="3.30.565.10">
    <property type="entry name" value="Histidine kinase-like ATPase, C-terminal domain"/>
    <property type="match status" value="1"/>
</dbReference>
<comment type="caution">
    <text evidence="12">The sequence shown here is derived from an EMBL/GenBank/DDBJ whole genome shotgun (WGS) entry which is preliminary data.</text>
</comment>
<accession>A0A917CX16</accession>
<dbReference type="GO" id="GO:0005524">
    <property type="term" value="F:ATP binding"/>
    <property type="evidence" value="ECO:0007669"/>
    <property type="project" value="UniProtKB-KW"/>
</dbReference>
<feature type="domain" description="Histidine kinase" evidence="11">
    <location>
        <begin position="88"/>
        <end position="296"/>
    </location>
</feature>
<organism evidence="12 13">
    <name type="scientific">Paenibacillus albidus</name>
    <dbReference type="NCBI Taxonomy" id="2041023"/>
    <lineage>
        <taxon>Bacteria</taxon>
        <taxon>Bacillati</taxon>
        <taxon>Bacillota</taxon>
        <taxon>Bacilli</taxon>
        <taxon>Bacillales</taxon>
        <taxon>Paenibacillaceae</taxon>
        <taxon>Paenibacillus</taxon>
    </lineage>
</organism>
<protein>
    <recommendedName>
        <fullName evidence="3">histidine kinase</fullName>
        <ecNumber evidence="3">2.7.13.3</ecNumber>
    </recommendedName>
</protein>